<keyword evidence="2" id="KW-1185">Reference proteome</keyword>
<evidence type="ECO:0000313" key="2">
    <source>
        <dbReference type="Proteomes" id="UP000092460"/>
    </source>
</evidence>
<proteinExistence type="predicted"/>
<sequence length="73" mass="8280">MTLMMTQRQIAVLTVTLYVYVYANAYALVNPPERHTVKKASVFIENIEPNNSDTVNYVCFNASTCQNMAPFDL</sequence>
<evidence type="ECO:0000313" key="1">
    <source>
        <dbReference type="EnsemblMetazoa" id="GPPI027671-PA"/>
    </source>
</evidence>
<dbReference type="Proteomes" id="UP000092460">
    <property type="component" value="Unassembled WGS sequence"/>
</dbReference>
<reference evidence="2" key="1">
    <citation type="submission" date="2015-01" db="EMBL/GenBank/DDBJ databases">
        <authorList>
            <person name="Aksoy S."/>
            <person name="Warren W."/>
            <person name="Wilson R.K."/>
        </authorList>
    </citation>
    <scope>NUCLEOTIDE SEQUENCE [LARGE SCALE GENOMIC DNA]</scope>
    <source>
        <strain evidence="2">IAEA</strain>
    </source>
</reference>
<protein>
    <submittedName>
        <fullName evidence="1">Uncharacterized protein</fullName>
    </submittedName>
</protein>
<reference evidence="1" key="2">
    <citation type="submission" date="2020-05" db="UniProtKB">
        <authorList>
            <consortium name="EnsemblMetazoa"/>
        </authorList>
    </citation>
    <scope>IDENTIFICATION</scope>
    <source>
        <strain evidence="1">IAEA</strain>
    </source>
</reference>
<organism evidence="1 2">
    <name type="scientific">Glossina palpalis gambiensis</name>
    <dbReference type="NCBI Taxonomy" id="67801"/>
    <lineage>
        <taxon>Eukaryota</taxon>
        <taxon>Metazoa</taxon>
        <taxon>Ecdysozoa</taxon>
        <taxon>Arthropoda</taxon>
        <taxon>Hexapoda</taxon>
        <taxon>Insecta</taxon>
        <taxon>Pterygota</taxon>
        <taxon>Neoptera</taxon>
        <taxon>Endopterygota</taxon>
        <taxon>Diptera</taxon>
        <taxon>Brachycera</taxon>
        <taxon>Muscomorpha</taxon>
        <taxon>Hippoboscoidea</taxon>
        <taxon>Glossinidae</taxon>
        <taxon>Glossina</taxon>
    </lineage>
</organism>
<accession>A0A1B0BES3</accession>
<dbReference type="EnsemblMetazoa" id="GPPI027671-RA">
    <property type="protein sequence ID" value="GPPI027671-PA"/>
    <property type="gene ID" value="GPPI027671"/>
</dbReference>
<name>A0A1B0BES3_9MUSC</name>
<dbReference type="VEuPathDB" id="VectorBase:GPPI027671"/>
<dbReference type="EMBL" id="JXJN01012996">
    <property type="status" value="NOT_ANNOTATED_CDS"/>
    <property type="molecule type" value="Genomic_DNA"/>
</dbReference>
<dbReference type="AlphaFoldDB" id="A0A1B0BES3"/>